<sequence length="208" mass="22572">MRFSLSIIATFVAAVLAAPAQQSDCDVSNVALSLPSGLSIPKGVKPKYIALGYGTQNYTCSATGTYASAGAVAKLLDISCLPKSDPQTFREVQSYAYKLRPRWELIEDFLKPYSRFSGNHYFIPQDGGSAPKFDFTQSGRGYVVTKKTGGASSPEGSQNVDWLELQNTSGSLAKYVFRVDTQGGQPPSSCRPGQTAQVLYTTKYWFFG</sequence>
<gene>
    <name evidence="2" type="ORF">BN14_05655</name>
</gene>
<organism evidence="2 3">
    <name type="scientific">Thanatephorus cucumeris (strain AG1-IB / isolate 7/3/14)</name>
    <name type="common">Lettuce bottom rot fungus</name>
    <name type="synonym">Rhizoctonia solani</name>
    <dbReference type="NCBI Taxonomy" id="1108050"/>
    <lineage>
        <taxon>Eukaryota</taxon>
        <taxon>Fungi</taxon>
        <taxon>Dikarya</taxon>
        <taxon>Basidiomycota</taxon>
        <taxon>Agaricomycotina</taxon>
        <taxon>Agaricomycetes</taxon>
        <taxon>Cantharellales</taxon>
        <taxon>Ceratobasidiaceae</taxon>
        <taxon>Rhizoctonia</taxon>
        <taxon>Rhizoctonia solani AG-1</taxon>
    </lineage>
</organism>
<evidence type="ECO:0000313" key="2">
    <source>
        <dbReference type="EMBL" id="CCO31609.1"/>
    </source>
</evidence>
<reference evidence="2 3" key="1">
    <citation type="journal article" date="2013" name="J. Biotechnol.">
        <title>Establishment and interpretation of the genome sequence of the phytopathogenic fungus Rhizoctonia solani AG1-IB isolate 7/3/14.</title>
        <authorList>
            <person name="Wibberg D.W."/>
            <person name="Jelonek L.J."/>
            <person name="Rupp O.R."/>
            <person name="Hennig M.H."/>
            <person name="Eikmeyer F.E."/>
            <person name="Goesmann A.G."/>
            <person name="Hartmann A.H."/>
            <person name="Borriss R.B."/>
            <person name="Grosch R.G."/>
            <person name="Puehler A.P."/>
            <person name="Schlueter A.S."/>
        </authorList>
    </citation>
    <scope>NUCLEOTIDE SEQUENCE [LARGE SCALE GENOMIC DNA]</scope>
    <source>
        <strain evidence="3">AG1-IB / isolate 7/3/14</strain>
    </source>
</reference>
<dbReference type="AlphaFoldDB" id="M5BWI9"/>
<dbReference type="PANTHER" id="PTHR35567:SF1">
    <property type="entry name" value="CONSERVED FUNGAL PROTEIN (AFU_ORTHOLOGUE AFUA_1G14230)"/>
    <property type="match status" value="1"/>
</dbReference>
<evidence type="ECO:0000256" key="1">
    <source>
        <dbReference type="SAM" id="SignalP"/>
    </source>
</evidence>
<dbReference type="Proteomes" id="UP000012065">
    <property type="component" value="Unassembled WGS sequence"/>
</dbReference>
<dbReference type="PANTHER" id="PTHR35567">
    <property type="entry name" value="MALATE DEHYDROGENASE (AFU_ORTHOLOGUE AFUA_2G13800)"/>
    <property type="match status" value="1"/>
</dbReference>
<keyword evidence="1" id="KW-0732">Signal</keyword>
<protein>
    <recommendedName>
        <fullName evidence="4">Malate dehydrogenase</fullName>
    </recommendedName>
</protein>
<accession>M5BWI9</accession>
<dbReference type="Pfam" id="PF11937">
    <property type="entry name" value="DUF3455"/>
    <property type="match status" value="1"/>
</dbReference>
<dbReference type="InterPro" id="IPR021851">
    <property type="entry name" value="DUF3455"/>
</dbReference>
<dbReference type="HOGENOM" id="CLU_067863_3_1_1"/>
<feature type="signal peptide" evidence="1">
    <location>
        <begin position="1"/>
        <end position="17"/>
    </location>
</feature>
<dbReference type="EMBL" id="CAOJ01008450">
    <property type="protein sequence ID" value="CCO31609.1"/>
    <property type="molecule type" value="Genomic_DNA"/>
</dbReference>
<name>M5BWI9_THACB</name>
<feature type="chain" id="PRO_5004063629" description="Malate dehydrogenase" evidence="1">
    <location>
        <begin position="18"/>
        <end position="208"/>
    </location>
</feature>
<proteinExistence type="predicted"/>
<evidence type="ECO:0008006" key="4">
    <source>
        <dbReference type="Google" id="ProtNLM"/>
    </source>
</evidence>
<comment type="caution">
    <text evidence="2">The sequence shown here is derived from an EMBL/GenBank/DDBJ whole genome shotgun (WGS) entry which is preliminary data.</text>
</comment>
<evidence type="ECO:0000313" key="3">
    <source>
        <dbReference type="Proteomes" id="UP000012065"/>
    </source>
</evidence>